<dbReference type="GO" id="GO:0048250">
    <property type="term" value="P:iron import into the mitochondrion"/>
    <property type="evidence" value="ECO:0007669"/>
    <property type="project" value="TreeGrafter"/>
</dbReference>
<evidence type="ECO:0000256" key="5">
    <source>
        <dbReference type="ARBA" id="ARBA00022737"/>
    </source>
</evidence>
<comment type="caution">
    <text evidence="11">The sequence shown here is derived from an EMBL/GenBank/DDBJ whole genome shotgun (WGS) entry which is preliminary data.</text>
</comment>
<dbReference type="STRING" id="200324.A0A2N5SEL7"/>
<name>A0A2N5SEL7_9BASI</name>
<comment type="similarity">
    <text evidence="2 10">Belongs to the mitochondrial carrier (TC 2.A.29) family.</text>
</comment>
<feature type="repeat" description="Solcar" evidence="9">
    <location>
        <begin position="74"/>
        <end position="171"/>
    </location>
</feature>
<evidence type="ECO:0000256" key="6">
    <source>
        <dbReference type="ARBA" id="ARBA00022989"/>
    </source>
</evidence>
<dbReference type="Gene3D" id="1.50.40.10">
    <property type="entry name" value="Mitochondrial carrier domain"/>
    <property type="match status" value="2"/>
</dbReference>
<keyword evidence="13" id="KW-1185">Reference proteome</keyword>
<gene>
    <name evidence="12" type="ORF">PCANC_01157</name>
    <name evidence="11" type="ORF">PCANC_18465</name>
</gene>
<dbReference type="GO" id="GO:0031966">
    <property type="term" value="C:mitochondrial membrane"/>
    <property type="evidence" value="ECO:0007669"/>
    <property type="project" value="UniProtKB-SubCell"/>
</dbReference>
<proteinExistence type="inferred from homology"/>
<protein>
    <recommendedName>
        <fullName evidence="14">MC family mitochondrial carrier protein</fullName>
    </recommendedName>
</protein>
<dbReference type="FunFam" id="1.50.40.10:FF:000172">
    <property type="entry name" value="MC family mitochondrial carrier protein"/>
    <property type="match status" value="1"/>
</dbReference>
<evidence type="ECO:0000313" key="12">
    <source>
        <dbReference type="EMBL" id="PLW57585.1"/>
    </source>
</evidence>
<evidence type="ECO:0000256" key="3">
    <source>
        <dbReference type="ARBA" id="ARBA00022448"/>
    </source>
</evidence>
<dbReference type="FunFam" id="1.50.40.10:FF:000127">
    <property type="entry name" value="MC family mitochondrial carrier protein"/>
    <property type="match status" value="1"/>
</dbReference>
<keyword evidence="4 9" id="KW-0812">Transmembrane</keyword>
<dbReference type="SUPFAM" id="SSF103506">
    <property type="entry name" value="Mitochondrial carrier"/>
    <property type="match status" value="1"/>
</dbReference>
<evidence type="ECO:0000256" key="4">
    <source>
        <dbReference type="ARBA" id="ARBA00022692"/>
    </source>
</evidence>
<dbReference type="InterPro" id="IPR018108">
    <property type="entry name" value="MCP_transmembrane"/>
</dbReference>
<evidence type="ECO:0000256" key="9">
    <source>
        <dbReference type="PROSITE-ProRule" id="PRU00282"/>
    </source>
</evidence>
<reference evidence="11 13" key="1">
    <citation type="submission" date="2017-11" db="EMBL/GenBank/DDBJ databases">
        <title>De novo assembly and phasing of dikaryotic genomes from two isolates of Puccinia coronata f. sp. avenae, the causal agent of oat crown rust.</title>
        <authorList>
            <person name="Miller M.E."/>
            <person name="Zhang Y."/>
            <person name="Omidvar V."/>
            <person name="Sperschneider J."/>
            <person name="Schwessinger B."/>
            <person name="Raley C."/>
            <person name="Palmer J.M."/>
            <person name="Garnica D."/>
            <person name="Upadhyaya N."/>
            <person name="Rathjen J."/>
            <person name="Taylor J.M."/>
            <person name="Park R.F."/>
            <person name="Dodds P.N."/>
            <person name="Hirsch C.D."/>
            <person name="Kianian S.F."/>
            <person name="Figueroa M."/>
        </authorList>
    </citation>
    <scope>NUCLEOTIDE SEQUENCE [LARGE SCALE GENOMIC DNA]</scope>
    <source>
        <strain evidence="11">12NC29</strain>
    </source>
</reference>
<dbReference type="EMBL" id="PGCJ01001009">
    <property type="protein sequence ID" value="PLW11686.1"/>
    <property type="molecule type" value="Genomic_DNA"/>
</dbReference>
<dbReference type="AlphaFoldDB" id="A0A2N5SEL7"/>
<keyword evidence="3 10" id="KW-0813">Transport</keyword>
<feature type="repeat" description="Solcar" evidence="9">
    <location>
        <begin position="270"/>
        <end position="361"/>
    </location>
</feature>
<keyword evidence="8 9" id="KW-0472">Membrane</keyword>
<organism evidence="11 13">
    <name type="scientific">Puccinia coronata f. sp. avenae</name>
    <dbReference type="NCBI Taxonomy" id="200324"/>
    <lineage>
        <taxon>Eukaryota</taxon>
        <taxon>Fungi</taxon>
        <taxon>Dikarya</taxon>
        <taxon>Basidiomycota</taxon>
        <taxon>Pucciniomycotina</taxon>
        <taxon>Pucciniomycetes</taxon>
        <taxon>Pucciniales</taxon>
        <taxon>Pucciniaceae</taxon>
        <taxon>Puccinia</taxon>
    </lineage>
</organism>
<evidence type="ECO:0000313" key="11">
    <source>
        <dbReference type="EMBL" id="PLW11686.1"/>
    </source>
</evidence>
<dbReference type="PANTHER" id="PTHR45758">
    <property type="entry name" value="MITOFERRIN-1-RELATED"/>
    <property type="match status" value="1"/>
</dbReference>
<evidence type="ECO:0000256" key="7">
    <source>
        <dbReference type="ARBA" id="ARBA00023128"/>
    </source>
</evidence>
<dbReference type="PROSITE" id="PS50920">
    <property type="entry name" value="SOLCAR"/>
    <property type="match status" value="3"/>
</dbReference>
<comment type="subcellular location">
    <subcellularLocation>
        <location evidence="1">Mitochondrion membrane</location>
        <topology evidence="1">Multi-pass membrane protein</topology>
    </subcellularLocation>
</comment>
<dbReference type="Pfam" id="PF00153">
    <property type="entry name" value="Mito_carr"/>
    <property type="match status" value="3"/>
</dbReference>
<keyword evidence="6" id="KW-1133">Transmembrane helix</keyword>
<evidence type="ECO:0000313" key="13">
    <source>
        <dbReference type="Proteomes" id="UP000235388"/>
    </source>
</evidence>
<dbReference type="Proteomes" id="UP000235388">
    <property type="component" value="Unassembled WGS sequence"/>
</dbReference>
<dbReference type="PANTHER" id="PTHR45758:SF4">
    <property type="entry name" value="MITOFERRIN-1"/>
    <property type="match status" value="1"/>
</dbReference>
<keyword evidence="7" id="KW-0496">Mitochondrion</keyword>
<evidence type="ECO:0008006" key="14">
    <source>
        <dbReference type="Google" id="ProtNLM"/>
    </source>
</evidence>
<dbReference type="PRINTS" id="PR00926">
    <property type="entry name" value="MITOCARRIER"/>
</dbReference>
<dbReference type="OrthoDB" id="43906at2759"/>
<dbReference type="EMBL" id="PGCJ01000009">
    <property type="protein sequence ID" value="PLW57585.1"/>
    <property type="molecule type" value="Genomic_DNA"/>
</dbReference>
<dbReference type="GO" id="GO:0015093">
    <property type="term" value="F:ferrous iron transmembrane transporter activity"/>
    <property type="evidence" value="ECO:0007669"/>
    <property type="project" value="TreeGrafter"/>
</dbReference>
<feature type="repeat" description="Solcar" evidence="9">
    <location>
        <begin position="179"/>
        <end position="263"/>
    </location>
</feature>
<accession>A0A2N5SEL7</accession>
<keyword evidence="5" id="KW-0677">Repeat</keyword>
<dbReference type="InterPro" id="IPR002067">
    <property type="entry name" value="MCP"/>
</dbReference>
<evidence type="ECO:0000256" key="10">
    <source>
        <dbReference type="RuleBase" id="RU000488"/>
    </source>
</evidence>
<evidence type="ECO:0000256" key="2">
    <source>
        <dbReference type="ARBA" id="ARBA00006375"/>
    </source>
</evidence>
<dbReference type="InterPro" id="IPR023395">
    <property type="entry name" value="MCP_dom_sf"/>
</dbReference>
<sequence>MAPLRLGAAADGSITNGAVEISGSPQDTSVARPAKKVSFSLVDCHRLPTTETAQVSVYFTLMAEEVEYEGLQNASVGVNMLAGALAGISEHVVMYPVDSIKTRMQVVTTPAMTNFNTGVTTEVYKTMTSTFRAVSTTEGTKRLWKGVSSVFMGAGPAHAVYFGTYEMTKEAFGGNQQGQQILATGAAGSMATIASDALMNPFDVIKQRMQIQGSEHKTALSAARAVYRAEGLRAFYISYPTTLTMSIPFTAVQFSTYEELKRLANPVDAYSPVTHVVCGGISGAFGAAVTTPLDVCKTLLQTKGTSTNPEIRNCRGMLDACSLIYRNMGLMGFTRGIVPRVLTFMPSNALCWLSYEFFKMFFLSESN</sequence>
<evidence type="ECO:0000256" key="8">
    <source>
        <dbReference type="ARBA" id="ARBA00023136"/>
    </source>
</evidence>
<evidence type="ECO:0000256" key="1">
    <source>
        <dbReference type="ARBA" id="ARBA00004225"/>
    </source>
</evidence>